<feature type="domain" description="N-terminal Ras-GEF" evidence="3">
    <location>
        <begin position="238"/>
        <end position="359"/>
    </location>
</feature>
<dbReference type="InterPro" id="IPR000651">
    <property type="entry name" value="Ras-like_Gua-exchang_fac_N"/>
</dbReference>
<evidence type="ECO:0000313" key="5">
    <source>
        <dbReference type="Proteomes" id="UP000620124"/>
    </source>
</evidence>
<keyword evidence="5" id="KW-1185">Reference proteome</keyword>
<dbReference type="Gene3D" id="1.20.870.10">
    <property type="entry name" value="Son of sevenless (SoS) protein Chain: S domain 1"/>
    <property type="match status" value="1"/>
</dbReference>
<accession>A0A8H6Y8A0</accession>
<evidence type="ECO:0000256" key="1">
    <source>
        <dbReference type="PROSITE-ProRule" id="PRU00135"/>
    </source>
</evidence>
<protein>
    <recommendedName>
        <fullName evidence="3">N-terminal Ras-GEF domain-containing protein</fullName>
    </recommendedName>
</protein>
<dbReference type="InterPro" id="IPR059179">
    <property type="entry name" value="MLKL-like_MCAfunc"/>
</dbReference>
<dbReference type="InterPro" id="IPR023578">
    <property type="entry name" value="Ras_GEF_dom_sf"/>
</dbReference>
<dbReference type="PROSITE" id="PS50212">
    <property type="entry name" value="RASGEF_NTER"/>
    <property type="match status" value="1"/>
</dbReference>
<dbReference type="SUPFAM" id="SSF48366">
    <property type="entry name" value="Ras GEF"/>
    <property type="match status" value="1"/>
</dbReference>
<proteinExistence type="predicted"/>
<dbReference type="Gene3D" id="1.10.840.10">
    <property type="entry name" value="Ras guanine-nucleotide exchange factors catalytic domain"/>
    <property type="match status" value="1"/>
</dbReference>
<dbReference type="EMBL" id="JACAZI010000008">
    <property type="protein sequence ID" value="KAF7354001.1"/>
    <property type="molecule type" value="Genomic_DNA"/>
</dbReference>
<dbReference type="InterPro" id="IPR036537">
    <property type="entry name" value="Adaptor_Cbl_N_dom_sf"/>
</dbReference>
<comment type="caution">
    <text evidence="4">The sequence shown here is derived from an EMBL/GenBank/DDBJ whole genome shotgun (WGS) entry which is preliminary data.</text>
</comment>
<name>A0A8H6Y8A0_9AGAR</name>
<dbReference type="Gene3D" id="1.20.930.20">
    <property type="entry name" value="Adaptor protein Cbl, N-terminal domain"/>
    <property type="match status" value="1"/>
</dbReference>
<feature type="compositionally biased region" description="Basic and acidic residues" evidence="2">
    <location>
        <begin position="427"/>
        <end position="436"/>
    </location>
</feature>
<dbReference type="GO" id="GO:0007264">
    <property type="term" value="P:small GTPase-mediated signal transduction"/>
    <property type="evidence" value="ECO:0007669"/>
    <property type="project" value="InterPro"/>
</dbReference>
<organism evidence="4 5">
    <name type="scientific">Mycena venus</name>
    <dbReference type="NCBI Taxonomy" id="2733690"/>
    <lineage>
        <taxon>Eukaryota</taxon>
        <taxon>Fungi</taxon>
        <taxon>Dikarya</taxon>
        <taxon>Basidiomycota</taxon>
        <taxon>Agaricomycotina</taxon>
        <taxon>Agaricomycetes</taxon>
        <taxon>Agaricomycetidae</taxon>
        <taxon>Agaricales</taxon>
        <taxon>Marasmiineae</taxon>
        <taxon>Mycenaceae</taxon>
        <taxon>Mycena</taxon>
    </lineage>
</organism>
<evidence type="ECO:0000256" key="2">
    <source>
        <dbReference type="SAM" id="MobiDB-lite"/>
    </source>
</evidence>
<dbReference type="CDD" id="cd21037">
    <property type="entry name" value="MLKL_NTD"/>
    <property type="match status" value="1"/>
</dbReference>
<dbReference type="GO" id="GO:0005085">
    <property type="term" value="F:guanyl-nucleotide exchange factor activity"/>
    <property type="evidence" value="ECO:0007669"/>
    <property type="project" value="UniProtKB-KW"/>
</dbReference>
<reference evidence="4" key="1">
    <citation type="submission" date="2020-05" db="EMBL/GenBank/DDBJ databases">
        <title>Mycena genomes resolve the evolution of fungal bioluminescence.</title>
        <authorList>
            <person name="Tsai I.J."/>
        </authorList>
    </citation>
    <scope>NUCLEOTIDE SEQUENCE</scope>
    <source>
        <strain evidence="4">CCC161011</strain>
    </source>
</reference>
<evidence type="ECO:0000313" key="4">
    <source>
        <dbReference type="EMBL" id="KAF7354001.1"/>
    </source>
</evidence>
<feature type="region of interest" description="Disordered" evidence="2">
    <location>
        <begin position="427"/>
        <end position="450"/>
    </location>
</feature>
<evidence type="ECO:0000259" key="3">
    <source>
        <dbReference type="PROSITE" id="PS50212"/>
    </source>
</evidence>
<gene>
    <name evidence="4" type="ORF">MVEN_01086900</name>
</gene>
<dbReference type="InterPro" id="IPR036964">
    <property type="entry name" value="RASGEF_cat_dom_sf"/>
</dbReference>
<dbReference type="AlphaFoldDB" id="A0A8H6Y8A0"/>
<dbReference type="Proteomes" id="UP000620124">
    <property type="component" value="Unassembled WGS sequence"/>
</dbReference>
<dbReference type="GO" id="GO:0007166">
    <property type="term" value="P:cell surface receptor signaling pathway"/>
    <property type="evidence" value="ECO:0007669"/>
    <property type="project" value="InterPro"/>
</dbReference>
<keyword evidence="1" id="KW-0344">Guanine-nucleotide releasing factor</keyword>
<dbReference type="OrthoDB" id="2859892at2759"/>
<sequence>MSVDTAVTLTIEIAHLIQNVPRNRKQLDELNGRCISLLASLSDSSLDMEDRNVAVFIDEMEMVLRGIQEKLKHWSSLSFAASFRKQGEIQAWIASQNKRIEDAFRTMNTQVLVMLAGQHMENRQKQERDLDEIRRYLTDILTELKSQFNTASLDLQPVREAMNIISVPSLLETSARPKPEVRVDYSQRIQLPSIAAAGLHICFDALLPLEETISASDGSVSQIGPNSAPFEEPICEVENGKVLGNVAGLVKHLIETDDQQFKQVMLDTYTDYLSQEKLFEILKWRFEEVQGEMGYYSKRYKIIKVMVMWLQTASLEILNDVRAFVDGDRNGLIPYYQKMIRKAIGDRRVQSRELAAPSLKGPSSEPMHPNHLAVALTFHEADVFKTIRPSDYLSYVKGSPCRIDIALSEHGKMMFWVKSSILRHDEAKERGTRDQTIHAGRRGMSPAAQL</sequence>